<dbReference type="Gene3D" id="3.30.429.10">
    <property type="entry name" value="Macrophage Migration Inhibitory Factor"/>
    <property type="match status" value="1"/>
</dbReference>
<dbReference type="InterPro" id="IPR014347">
    <property type="entry name" value="Tautomerase/MIF_sf"/>
</dbReference>
<dbReference type="Proteomes" id="UP001141950">
    <property type="component" value="Unassembled WGS sequence"/>
</dbReference>
<dbReference type="RefSeq" id="WP_257447804.1">
    <property type="nucleotide sequence ID" value="NZ_JANIPJ010000011.1"/>
</dbReference>
<dbReference type="PANTHER" id="PTHR38460:SF1">
    <property type="entry name" value="TAUTOMERASE YOLI-RELATED"/>
    <property type="match status" value="1"/>
</dbReference>
<comment type="caution">
    <text evidence="1">The sequence shown here is derived from an EMBL/GenBank/DDBJ whole genome shotgun (WGS) entry which is preliminary data.</text>
</comment>
<evidence type="ECO:0000313" key="2">
    <source>
        <dbReference type="Proteomes" id="UP001141950"/>
    </source>
</evidence>
<dbReference type="PANTHER" id="PTHR38460">
    <property type="entry name" value="TAUTOMERASE YOLI-RELATED"/>
    <property type="match status" value="1"/>
</dbReference>
<evidence type="ECO:0000313" key="1">
    <source>
        <dbReference type="EMBL" id="MCR2805412.1"/>
    </source>
</evidence>
<name>A0A9X2MSD2_9BACL</name>
<sequence>MPFIRVSYMKPQYEPSQLERVSQTIMHALIQHFNVPADDLFQVFHAHDPAEFYYSNNYLGVERSNELLLIQITLKSGRKTEQKTSFYRTLAEQLSRTVPMRTEDVFVVLIDTEFEDWSFGNGIAQMLHQ</sequence>
<accession>A0A9X2MSD2</accession>
<dbReference type="Pfam" id="PF14552">
    <property type="entry name" value="Tautomerase_2"/>
    <property type="match status" value="1"/>
</dbReference>
<gene>
    <name evidence="1" type="ORF">NQZ67_16110</name>
</gene>
<protein>
    <submittedName>
        <fullName evidence="1">Tautomerase family protein</fullName>
    </submittedName>
</protein>
<keyword evidence="2" id="KW-1185">Reference proteome</keyword>
<dbReference type="EMBL" id="JANIPJ010000011">
    <property type="protein sequence ID" value="MCR2805412.1"/>
    <property type="molecule type" value="Genomic_DNA"/>
</dbReference>
<dbReference type="InterPro" id="IPR037479">
    <property type="entry name" value="Tauto_MSAD"/>
</dbReference>
<proteinExistence type="predicted"/>
<reference evidence="1" key="1">
    <citation type="submission" date="2022-08" db="EMBL/GenBank/DDBJ databases">
        <title>The genomic sequence of strain Paenibacillus sp. SCIV0701.</title>
        <authorList>
            <person name="Zhao H."/>
        </authorList>
    </citation>
    <scope>NUCLEOTIDE SEQUENCE</scope>
    <source>
        <strain evidence="1">SCIV0701</strain>
    </source>
</reference>
<dbReference type="AlphaFoldDB" id="A0A9X2MSD2"/>
<organism evidence="1 2">
    <name type="scientific">Paenibacillus soyae</name>
    <dbReference type="NCBI Taxonomy" id="2969249"/>
    <lineage>
        <taxon>Bacteria</taxon>
        <taxon>Bacillati</taxon>
        <taxon>Bacillota</taxon>
        <taxon>Bacilli</taxon>
        <taxon>Bacillales</taxon>
        <taxon>Paenibacillaceae</taxon>
        <taxon>Paenibacillus</taxon>
    </lineage>
</organism>
<dbReference type="SUPFAM" id="SSF55331">
    <property type="entry name" value="Tautomerase/MIF"/>
    <property type="match status" value="1"/>
</dbReference>